<comment type="caution">
    <text evidence="4">The sequence shown here is derived from an EMBL/GenBank/DDBJ whole genome shotgun (WGS) entry which is preliminary data.</text>
</comment>
<evidence type="ECO:0000259" key="3">
    <source>
        <dbReference type="PROSITE" id="PS51175"/>
    </source>
</evidence>
<dbReference type="Pfam" id="PF22888">
    <property type="entry name" value="FIMAH"/>
    <property type="match status" value="1"/>
</dbReference>
<evidence type="ECO:0000256" key="1">
    <source>
        <dbReference type="ARBA" id="ARBA00022729"/>
    </source>
</evidence>
<dbReference type="SUPFAM" id="SSF48208">
    <property type="entry name" value="Six-hairpin glycosidases"/>
    <property type="match status" value="1"/>
</dbReference>
<dbReference type="Gene3D" id="2.60.120.260">
    <property type="entry name" value="Galactose-binding domain-like"/>
    <property type="match status" value="3"/>
</dbReference>
<organism evidence="4 5">
    <name type="scientific">Paenibacillus sedimenti</name>
    <dbReference type="NCBI Taxonomy" id="2770274"/>
    <lineage>
        <taxon>Bacteria</taxon>
        <taxon>Bacillati</taxon>
        <taxon>Bacillota</taxon>
        <taxon>Bacilli</taxon>
        <taxon>Bacillales</taxon>
        <taxon>Paenibacillaceae</taxon>
        <taxon>Paenibacillus</taxon>
    </lineage>
</organism>
<dbReference type="PROSITE" id="PS51175">
    <property type="entry name" value="CBM6"/>
    <property type="match status" value="3"/>
</dbReference>
<reference evidence="4" key="1">
    <citation type="submission" date="2020-09" db="EMBL/GenBank/DDBJ databases">
        <title>Draft Genome Sequence of Paenibacillus sp. WST5.</title>
        <authorList>
            <person name="Bao Z."/>
        </authorList>
    </citation>
    <scope>NUCLEOTIDE SEQUENCE</scope>
    <source>
        <strain evidence="4">WST5</strain>
    </source>
</reference>
<dbReference type="GO" id="GO:0005975">
    <property type="term" value="P:carbohydrate metabolic process"/>
    <property type="evidence" value="ECO:0007669"/>
    <property type="project" value="InterPro"/>
</dbReference>
<dbReference type="InterPro" id="IPR053169">
    <property type="entry name" value="MUG_Protein"/>
</dbReference>
<dbReference type="InterPro" id="IPR005198">
    <property type="entry name" value="Glyco_hydro_76"/>
</dbReference>
<dbReference type="InterPro" id="IPR054470">
    <property type="entry name" value="FIMAH_dom"/>
</dbReference>
<dbReference type="PANTHER" id="PTHR47791">
    <property type="entry name" value="MEIOTICALLY UP-REGULATED GENE 191 PROTEIN"/>
    <property type="match status" value="1"/>
</dbReference>
<dbReference type="Proteomes" id="UP000650466">
    <property type="component" value="Unassembled WGS sequence"/>
</dbReference>
<dbReference type="RefSeq" id="WP_188175680.1">
    <property type="nucleotide sequence ID" value="NZ_JACVVD010000005.1"/>
</dbReference>
<dbReference type="InterPro" id="IPR006584">
    <property type="entry name" value="Cellulose-bd_IV"/>
</dbReference>
<proteinExistence type="predicted"/>
<sequence>MKKRNRFKLLLLSTAFSLAFTSFSALGIPKANAFTSSDADTAIQAFNAKFWDSSAKYFWKNSNRGSNYMDFWIEAELWEMVMDAYLHTSDAGLKAQLRTQIDDIFDGTVAKYGEDWTNNHFNDDIMWWAMGSARAYEITKNQKYLDKAKYYFDFVYNTQWDDSFANGGIWWMNTDHSTKNACINFPAAEAAVYLYNITKDDHYLDAATRIYRWGKTMLTDGNGKVFDRIEMEKGAVPDATHYNQGTFIGAAVGLYQITGNTVYLDDAVKAASFTKDHLVDENRLLRYEGPNHDLKGGKTILLRNLAYLQKAVNERSESAYKQFAADFNYWAAFNAQTAWNNRNADNIVDGNWSGQLLAGTYEAWASSGAVEALSVLQSQDVALGGYASKNPFNKVEAESYNIGTGFVMEGSTDGSLQLGGIQPGYYAAYKNVDFGSAGAIGFIARASSGTRGGNIEIRLDALNGPKVGTLNVEGTGGWNNFTDAVTVLKDDQGNPSKITGVHDVYLVFTKTNDQYLFNLNWFKFTTTDPTKTDAYARLKAGNFDSSSGLSKNAEWGFLDGIKNNAYASYKGIDFGSGAAGVTVHVTSGNQGGTIEVKLDTLDGPTVGVIGIPALGNWNNWVDIMSNIDDTKAVGVHDVYLVFHGTNGSDAPCNLDWFSFSTVKGKARDAYGKLEAENYTTGVGVGKENGGGQTYLAGIYGPNKPYAMYNYIDFGTKSPSKFYVNAASATGGGTIEVRIDSMNGPIIATSSVSGTGGWQNFKVTSADVTTPVTGKHIVFMLFKGNDWLYNFDKFTFGDPSVFTAPPPPPESVPDKVPPGEVENVQVIRSNDSMTLYWDGPYDIDGQKSQITVFKSGQQVGNAIDVGRGIQTAVLSGLDKSNSYTIMIKNADKSGNVSKGITLDDKDLPSYALSANGIVLKDGDFFDDDLALNFKAWDNLSAIRTAKITIDGKEYKIDPTTQQSIDIDMAGNLGMKTAVVTMEDASGNRLENTRHVSVTTSVYAMEHLITRFTNSGELSGAIVPQLSNSLKQVQHQLDKGKQDQVVKHMQDFIKHLHNEALSGNVQTRAKAILNTDAQFLINTWQKRKEG</sequence>
<dbReference type="PANTHER" id="PTHR47791:SF3">
    <property type="entry name" value="MEIOTICALLY UP-REGULATED GENE 191 PROTEIN"/>
    <property type="match status" value="1"/>
</dbReference>
<evidence type="ECO:0000313" key="5">
    <source>
        <dbReference type="Proteomes" id="UP000650466"/>
    </source>
</evidence>
<feature type="domain" description="CBM6" evidence="3">
    <location>
        <begin position="671"/>
        <end position="796"/>
    </location>
</feature>
<protein>
    <submittedName>
        <fullName evidence="4">Carbohydrate-binding protein</fullName>
    </submittedName>
</protein>
<dbReference type="Pfam" id="PF03422">
    <property type="entry name" value="CBM_6"/>
    <property type="match status" value="3"/>
</dbReference>
<accession>A0A926KRP4</accession>
<dbReference type="InterPro" id="IPR005084">
    <property type="entry name" value="CBM6"/>
</dbReference>
<dbReference type="SUPFAM" id="SSF49265">
    <property type="entry name" value="Fibronectin type III"/>
    <property type="match status" value="1"/>
</dbReference>
<dbReference type="EMBL" id="JACVVD010000005">
    <property type="protein sequence ID" value="MBD0381901.1"/>
    <property type="molecule type" value="Genomic_DNA"/>
</dbReference>
<dbReference type="GO" id="GO:0030246">
    <property type="term" value="F:carbohydrate binding"/>
    <property type="evidence" value="ECO:0007669"/>
    <property type="project" value="InterPro"/>
</dbReference>
<gene>
    <name evidence="4" type="ORF">ICC18_17390</name>
</gene>
<dbReference type="CDD" id="cd04084">
    <property type="entry name" value="CBM6_xylanase-like"/>
    <property type="match status" value="3"/>
</dbReference>
<dbReference type="AlphaFoldDB" id="A0A926KRP4"/>
<keyword evidence="5" id="KW-1185">Reference proteome</keyword>
<keyword evidence="1 2" id="KW-0732">Signal</keyword>
<feature type="domain" description="CBM6" evidence="3">
    <location>
        <begin position="393"/>
        <end position="525"/>
    </location>
</feature>
<dbReference type="InterPro" id="IPR036116">
    <property type="entry name" value="FN3_sf"/>
</dbReference>
<dbReference type="Pfam" id="PF03663">
    <property type="entry name" value="Glyco_hydro_76"/>
    <property type="match status" value="1"/>
</dbReference>
<dbReference type="Gene3D" id="1.50.10.20">
    <property type="match status" value="1"/>
</dbReference>
<dbReference type="SUPFAM" id="SSF49785">
    <property type="entry name" value="Galactose-binding domain-like"/>
    <property type="match status" value="3"/>
</dbReference>
<evidence type="ECO:0000313" key="4">
    <source>
        <dbReference type="EMBL" id="MBD0381901.1"/>
    </source>
</evidence>
<feature type="chain" id="PRO_5038537358" evidence="2">
    <location>
        <begin position="28"/>
        <end position="1088"/>
    </location>
</feature>
<dbReference type="InterPro" id="IPR008928">
    <property type="entry name" value="6-hairpin_glycosidase_sf"/>
</dbReference>
<dbReference type="InterPro" id="IPR008979">
    <property type="entry name" value="Galactose-bd-like_sf"/>
</dbReference>
<evidence type="ECO:0000256" key="2">
    <source>
        <dbReference type="SAM" id="SignalP"/>
    </source>
</evidence>
<feature type="domain" description="CBM6" evidence="3">
    <location>
        <begin position="536"/>
        <end position="660"/>
    </location>
</feature>
<dbReference type="SMART" id="SM00606">
    <property type="entry name" value="CBD_IV"/>
    <property type="match status" value="3"/>
</dbReference>
<feature type="signal peptide" evidence="2">
    <location>
        <begin position="1"/>
        <end position="27"/>
    </location>
</feature>
<name>A0A926KRP4_9BACL</name>